<evidence type="ECO:0000256" key="3">
    <source>
        <dbReference type="ARBA" id="ARBA00022833"/>
    </source>
</evidence>
<dbReference type="SUPFAM" id="SSF51316">
    <property type="entry name" value="Mss4-like"/>
    <property type="match status" value="1"/>
</dbReference>
<dbReference type="AlphaFoldDB" id="A0A383XQ69"/>
<keyword evidence="7" id="KW-1185">Reference proteome</keyword>
<feature type="domain" description="CENP-V/GFA" evidence="5">
    <location>
        <begin position="4"/>
        <end position="118"/>
    </location>
</feature>
<dbReference type="InterPro" id="IPR006913">
    <property type="entry name" value="CENP-V/GFA"/>
</dbReference>
<organism evidence="6 7">
    <name type="scientific">Abyssibacter profundi</name>
    <dbReference type="NCBI Taxonomy" id="2182787"/>
    <lineage>
        <taxon>Bacteria</taxon>
        <taxon>Pseudomonadati</taxon>
        <taxon>Pseudomonadota</taxon>
        <taxon>Gammaproteobacteria</taxon>
        <taxon>Chromatiales</taxon>
        <taxon>Oceanococcaceae</taxon>
        <taxon>Abyssibacter</taxon>
    </lineage>
</organism>
<keyword evidence="2" id="KW-0479">Metal-binding</keyword>
<evidence type="ECO:0000313" key="7">
    <source>
        <dbReference type="Proteomes" id="UP000251800"/>
    </source>
</evidence>
<protein>
    <recommendedName>
        <fullName evidence="5">CENP-V/GFA domain-containing protein</fullName>
    </recommendedName>
</protein>
<dbReference type="EMBL" id="QEQK01000018">
    <property type="protein sequence ID" value="PWN54773.1"/>
    <property type="molecule type" value="Genomic_DNA"/>
</dbReference>
<reference evidence="6 7" key="1">
    <citation type="submission" date="2018-05" db="EMBL/GenBank/DDBJ databases">
        <title>Abyssibacter profundi OUC007T gen. nov., sp. nov, a marine bacterium isolated from seawater of the Mariana Trench.</title>
        <authorList>
            <person name="Zhou S."/>
        </authorList>
    </citation>
    <scope>NUCLEOTIDE SEQUENCE [LARGE SCALE GENOMIC DNA]</scope>
    <source>
        <strain evidence="6 7">OUC007</strain>
    </source>
</reference>
<evidence type="ECO:0000313" key="6">
    <source>
        <dbReference type="EMBL" id="PWN54773.1"/>
    </source>
</evidence>
<dbReference type="Proteomes" id="UP000251800">
    <property type="component" value="Unassembled WGS sequence"/>
</dbReference>
<keyword evidence="3" id="KW-0862">Zinc</keyword>
<dbReference type="GO" id="GO:0016846">
    <property type="term" value="F:carbon-sulfur lyase activity"/>
    <property type="evidence" value="ECO:0007669"/>
    <property type="project" value="InterPro"/>
</dbReference>
<dbReference type="PANTHER" id="PTHR33337">
    <property type="entry name" value="GFA DOMAIN-CONTAINING PROTEIN"/>
    <property type="match status" value="1"/>
</dbReference>
<accession>A0A383XQ69</accession>
<evidence type="ECO:0000256" key="1">
    <source>
        <dbReference type="ARBA" id="ARBA00005495"/>
    </source>
</evidence>
<keyword evidence="4" id="KW-0456">Lyase</keyword>
<dbReference type="GO" id="GO:0046872">
    <property type="term" value="F:metal ion binding"/>
    <property type="evidence" value="ECO:0007669"/>
    <property type="project" value="UniProtKB-KW"/>
</dbReference>
<comment type="similarity">
    <text evidence="1">Belongs to the Gfa family.</text>
</comment>
<evidence type="ECO:0000259" key="5">
    <source>
        <dbReference type="PROSITE" id="PS51891"/>
    </source>
</evidence>
<dbReference type="Pfam" id="PF04828">
    <property type="entry name" value="GFA"/>
    <property type="match status" value="1"/>
</dbReference>
<dbReference type="PROSITE" id="PS51891">
    <property type="entry name" value="CENP_V_GFA"/>
    <property type="match status" value="1"/>
</dbReference>
<comment type="caution">
    <text evidence="6">The sequence shown here is derived from an EMBL/GenBank/DDBJ whole genome shotgun (WGS) entry which is preliminary data.</text>
</comment>
<dbReference type="Gene3D" id="3.90.1590.10">
    <property type="entry name" value="glutathione-dependent formaldehyde- activating enzyme (gfa)"/>
    <property type="match status" value="1"/>
</dbReference>
<sequence>MDIHSGGCGCGSVRFTLSAPPILRTLCHCSICQAFNDAPYADITLIARRHVTVNDLTLIDFQAYRPPPNVQRGRCRRCGQPAIEQLHLPGPMALTIIPSRNFDDAEALPPPRMHGFYDSRVADIADRLPKYHGYWGSQLGAMRHLLGALIRPSR</sequence>
<gene>
    <name evidence="6" type="ORF">DEH80_15640</name>
</gene>
<proteinExistence type="inferred from homology"/>
<evidence type="ECO:0000256" key="2">
    <source>
        <dbReference type="ARBA" id="ARBA00022723"/>
    </source>
</evidence>
<dbReference type="PANTHER" id="PTHR33337:SF40">
    <property type="entry name" value="CENP-V_GFA DOMAIN-CONTAINING PROTEIN-RELATED"/>
    <property type="match status" value="1"/>
</dbReference>
<name>A0A383XQ69_9GAMM</name>
<evidence type="ECO:0000256" key="4">
    <source>
        <dbReference type="ARBA" id="ARBA00023239"/>
    </source>
</evidence>
<dbReference type="InterPro" id="IPR011057">
    <property type="entry name" value="Mss4-like_sf"/>
</dbReference>
<dbReference type="OrthoDB" id="9786619at2"/>